<gene>
    <name evidence="1" type="ORF">FE263_11640</name>
</gene>
<evidence type="ECO:0000313" key="1">
    <source>
        <dbReference type="EMBL" id="TLU72678.1"/>
    </source>
</evidence>
<name>A0A5R9JEF4_9PROT</name>
<evidence type="ECO:0000313" key="2">
    <source>
        <dbReference type="Proteomes" id="UP000305654"/>
    </source>
</evidence>
<dbReference type="EMBL" id="VCDI01000003">
    <property type="protein sequence ID" value="TLU72678.1"/>
    <property type="molecule type" value="Genomic_DNA"/>
</dbReference>
<dbReference type="Proteomes" id="UP000305654">
    <property type="component" value="Unassembled WGS sequence"/>
</dbReference>
<proteinExistence type="predicted"/>
<protein>
    <recommendedName>
        <fullName evidence="3">Phage tail protein</fullName>
    </recommendedName>
</protein>
<keyword evidence="2" id="KW-1185">Reference proteome</keyword>
<reference evidence="1 2" key="1">
    <citation type="submission" date="2019-05" db="EMBL/GenBank/DDBJ databases">
        <authorList>
            <person name="Pankratov T."/>
            <person name="Grouzdev D."/>
        </authorList>
    </citation>
    <scope>NUCLEOTIDE SEQUENCE [LARGE SCALE GENOMIC DNA]</scope>
    <source>
        <strain evidence="1 2">KEBCLARHB70R</strain>
    </source>
</reference>
<comment type="caution">
    <text evidence="1">The sequence shown here is derived from an EMBL/GenBank/DDBJ whole genome shotgun (WGS) entry which is preliminary data.</text>
</comment>
<dbReference type="SUPFAM" id="SSF69279">
    <property type="entry name" value="Phage tail proteins"/>
    <property type="match status" value="1"/>
</dbReference>
<dbReference type="OrthoDB" id="7280432at2"/>
<organism evidence="1 2">
    <name type="scientific">Lichenicoccus roseus</name>
    <dbReference type="NCBI Taxonomy" id="2683649"/>
    <lineage>
        <taxon>Bacteria</taxon>
        <taxon>Pseudomonadati</taxon>
        <taxon>Pseudomonadota</taxon>
        <taxon>Alphaproteobacteria</taxon>
        <taxon>Acetobacterales</taxon>
        <taxon>Acetobacteraceae</taxon>
        <taxon>Lichenicoccus</taxon>
    </lineage>
</organism>
<sequence>MEIATSNLAQAGSFFTQIAIDTATIGAASSWYNADTLDLTIQLGFVPEGASEGAVGWQNMLSGRVDRMHFDPVAGLVTLEGRDYAARLLDLPVSETFLNCTSSDVAQQLSTRCGLSAAIDPTSTFVGQYYQIEHARLSLAPFSRFGTAWDLLSSLAQIEQYDLWVDNSTLNFRSAARSAGAAIPITFRTGGPGASSATVNASTLTVQRCLALAGDVPVVVASWNSRHRTRIQVQAGAGGGSGASAIRVLRPNLPADTAQALANSVSATALSHQRSLTATMAGDLTLNPRDSVRLTGLGAPWDGAYRVTRLERELTLHGGFVQRVSAQAASG</sequence>
<evidence type="ECO:0008006" key="3">
    <source>
        <dbReference type="Google" id="ProtNLM"/>
    </source>
</evidence>
<dbReference type="AlphaFoldDB" id="A0A5R9JEF4"/>
<dbReference type="RefSeq" id="WP_138326139.1">
    <property type="nucleotide sequence ID" value="NZ_VCDI01000003.1"/>
</dbReference>
<accession>A0A5R9JEF4</accession>